<dbReference type="InterPro" id="IPR056711">
    <property type="entry name" value="DUF7809"/>
</dbReference>
<dbReference type="STRING" id="6238.A8X1Z5"/>
<feature type="domain" description="DUF7809" evidence="7">
    <location>
        <begin position="105"/>
        <end position="258"/>
    </location>
</feature>
<evidence type="ECO:0000259" key="7">
    <source>
        <dbReference type="Pfam" id="PF25100"/>
    </source>
</evidence>
<evidence type="ECO:0000256" key="4">
    <source>
        <dbReference type="SAM" id="MobiDB-lite"/>
    </source>
</evidence>
<dbReference type="EMBL" id="HE601320">
    <property type="protein sequence ID" value="CAP26655.2"/>
    <property type="molecule type" value="Genomic_DNA"/>
</dbReference>
<dbReference type="GO" id="GO:0008270">
    <property type="term" value="F:zinc ion binding"/>
    <property type="evidence" value="ECO:0007669"/>
    <property type="project" value="UniProtKB-KW"/>
</dbReference>
<dbReference type="RefSeq" id="XP_002647291.2">
    <property type="nucleotide sequence ID" value="XM_002647245.2"/>
</dbReference>
<evidence type="ECO:0000256" key="1">
    <source>
        <dbReference type="ARBA" id="ARBA00022771"/>
    </source>
</evidence>
<feature type="compositionally biased region" description="Basic residues" evidence="4">
    <location>
        <begin position="405"/>
        <end position="417"/>
    </location>
</feature>
<feature type="transmembrane region" description="Helical" evidence="5">
    <location>
        <begin position="782"/>
        <end position="801"/>
    </location>
</feature>
<keyword evidence="5" id="KW-0472">Membrane</keyword>
<evidence type="ECO:0000313" key="8">
    <source>
        <dbReference type="EMBL" id="CAP26655.2"/>
    </source>
</evidence>
<evidence type="ECO:0000313" key="10">
    <source>
        <dbReference type="WormBase" id="CBG06331"/>
    </source>
</evidence>
<dbReference type="Pfam" id="PF13639">
    <property type="entry name" value="zf-RING_2"/>
    <property type="match status" value="1"/>
</dbReference>
<organism evidence="8 9">
    <name type="scientific">Caenorhabditis briggsae</name>
    <dbReference type="NCBI Taxonomy" id="6238"/>
    <lineage>
        <taxon>Eukaryota</taxon>
        <taxon>Metazoa</taxon>
        <taxon>Ecdysozoa</taxon>
        <taxon>Nematoda</taxon>
        <taxon>Chromadorea</taxon>
        <taxon>Rhabditida</taxon>
        <taxon>Rhabditina</taxon>
        <taxon>Rhabditomorpha</taxon>
        <taxon>Rhabditoidea</taxon>
        <taxon>Rhabditidae</taxon>
        <taxon>Peloderinae</taxon>
        <taxon>Caenorhabditis</taxon>
    </lineage>
</organism>
<dbReference type="InterPro" id="IPR013083">
    <property type="entry name" value="Znf_RING/FYVE/PHD"/>
</dbReference>
<keyword evidence="5" id="KW-1133">Transmembrane helix</keyword>
<dbReference type="PANTHER" id="PTHR21447:SF11">
    <property type="entry name" value="RING-TYPE DOMAIN-CONTAINING PROTEIN"/>
    <property type="match status" value="1"/>
</dbReference>
<sequence>MAMIPARELFVMSPNVLRNLVLKSIDPKLVPLEWECVEKDPIKNLQNLLNISSPLMDRFQTAEQFFAFIASVVGFPGSHTFFGIPKTEVYCQRSAIYSSLSKREYVYKTDFYYLLQGCIQACPMRRLESELAVSLIAYFLKFKESKVKIFEMAQLVPGMYCNLQHAVAAFNKSFPTATLVKDDRFQGMSIEGAADVFSTVLGTNGEDGGDILNLLKTFDTKIPIKRKPRAYMPVLVWVMWITDTFRKFIESNSKMMTSKSDPVEKTNDSKVIVRLFHSEKHKFVFAHELLHEIKMEGFEVSEFEDELQKESTDVAISLREIFEIVPKEILKHIEFVNLDLFYISTPIPLFNGKYWACPPSGQQQVYVKEEQINKDIQEDETNEQPEIENQDENVSKPTKLDNPKRVKISKKKKKKKVAMISQTPKPTSNESEACPKCYRASLYTRKANEKLKLDKIETKALKKKVTQMEKAEEQKNQEVLEKDARIRALEKIVESQKKELAAKEEESRIKIQNLEKQLEEKDEIIETLESKQSKANDKNELVRDVLFNLLEVRATINAENPISKVTELVNQLMMKTECEEVKNNAQIELAEYQHECNTFITTVDTNLELVRENHNIDLVHLPKLPLFPVLSEGFRKDYKNAMKSDVPNICQSLLTSPETSTETDPNELMDTECLICLDDMESEENTMKCDCCKRRYHDGCIKNWFETKRSYLFSLSFSSVQGFDSTTNLSTLQTIVFYVSWSNNILMNARTVLSIIITIGRIVAAIFLTILDAFIYSFNVTPAVLIANYLTLLDAFIYIVFNVMPSVMEAFIS</sequence>
<reference evidence="8 9" key="2">
    <citation type="journal article" date="2011" name="PLoS Genet.">
        <title>Caenorhabditis briggsae recombinant inbred line genotypes reveal inter-strain incompatibility and the evolution of recombination.</title>
        <authorList>
            <person name="Ross J.A."/>
            <person name="Koboldt D.C."/>
            <person name="Staisch J.E."/>
            <person name="Chamberlin H.M."/>
            <person name="Gupta B.P."/>
            <person name="Miller R.D."/>
            <person name="Baird S.E."/>
            <person name="Haag E.S."/>
        </authorList>
    </citation>
    <scope>NUCLEOTIDE SEQUENCE [LARGE SCALE GENOMIC DNA]</scope>
    <source>
        <strain evidence="8 9">AF16</strain>
    </source>
</reference>
<dbReference type="WormBase" id="CBG06331">
    <property type="protein sequence ID" value="CBP44933"/>
    <property type="gene ID" value="WBGene00028626"/>
</dbReference>
<proteinExistence type="predicted"/>
<dbReference type="AlphaFoldDB" id="A8X1Z5"/>
<feature type="transmembrane region" description="Helical" evidence="5">
    <location>
        <begin position="752"/>
        <end position="776"/>
    </location>
</feature>
<reference evidence="8 9" key="1">
    <citation type="journal article" date="2003" name="PLoS Biol.">
        <title>The genome sequence of Caenorhabditis briggsae: a platform for comparative genomics.</title>
        <authorList>
            <person name="Stein L.D."/>
            <person name="Bao Z."/>
            <person name="Blasiar D."/>
            <person name="Blumenthal T."/>
            <person name="Brent M.R."/>
            <person name="Chen N."/>
            <person name="Chinwalla A."/>
            <person name="Clarke L."/>
            <person name="Clee C."/>
            <person name="Coghlan A."/>
            <person name="Coulson A."/>
            <person name="D'Eustachio P."/>
            <person name="Fitch D.H."/>
            <person name="Fulton L.A."/>
            <person name="Fulton R.E."/>
            <person name="Griffiths-Jones S."/>
            <person name="Harris T.W."/>
            <person name="Hillier L.W."/>
            <person name="Kamath R."/>
            <person name="Kuwabara P.E."/>
            <person name="Mardis E.R."/>
            <person name="Marra M.A."/>
            <person name="Miner T.L."/>
            <person name="Minx P."/>
            <person name="Mullikin J.C."/>
            <person name="Plumb R.W."/>
            <person name="Rogers J."/>
            <person name="Schein J.E."/>
            <person name="Sohrmann M."/>
            <person name="Spieth J."/>
            <person name="Stajich J.E."/>
            <person name="Wei C."/>
            <person name="Willey D."/>
            <person name="Wilson R.K."/>
            <person name="Durbin R."/>
            <person name="Waterston R.H."/>
        </authorList>
    </citation>
    <scope>NUCLEOTIDE SEQUENCE [LARGE SCALE GENOMIC DNA]</scope>
    <source>
        <strain evidence="8 9">AF16</strain>
    </source>
</reference>
<evidence type="ECO:0000256" key="5">
    <source>
        <dbReference type="SAM" id="Phobius"/>
    </source>
</evidence>
<accession>A8X1Z5</accession>
<evidence type="ECO:0000313" key="9">
    <source>
        <dbReference type="Proteomes" id="UP000008549"/>
    </source>
</evidence>
<name>A8X1Z5_CAEBR</name>
<keyword evidence="1" id="KW-0479">Metal-binding</keyword>
<keyword evidence="2" id="KW-0862">Zinc</keyword>
<dbReference type="HOGENOM" id="CLU_007994_1_1_1"/>
<dbReference type="eggNOG" id="ENOG502SEAA">
    <property type="taxonomic scope" value="Eukaryota"/>
</dbReference>
<dbReference type="InterPro" id="IPR001841">
    <property type="entry name" value="Znf_RING"/>
</dbReference>
<dbReference type="OMA" id="PKCYRAS"/>
<dbReference type="InParanoid" id="A8X1Z5"/>
<keyword evidence="1" id="KW-0863">Zinc-finger</keyword>
<dbReference type="PANTHER" id="PTHR21447">
    <property type="entry name" value="RING-TYPE DOMAIN-CONTAINING PROTEIN-RELATED"/>
    <property type="match status" value="1"/>
</dbReference>
<feature type="domain" description="RING-type" evidence="6">
    <location>
        <begin position="672"/>
        <end position="709"/>
    </location>
</feature>
<keyword evidence="3" id="KW-0175">Coiled coil</keyword>
<protein>
    <submittedName>
        <fullName evidence="8">Protein CBG06331</fullName>
    </submittedName>
</protein>
<dbReference type="GO" id="GO:0045087">
    <property type="term" value="P:innate immune response"/>
    <property type="evidence" value="ECO:0000318"/>
    <property type="project" value="GO_Central"/>
</dbReference>
<dbReference type="GeneID" id="8589290"/>
<evidence type="ECO:0000256" key="2">
    <source>
        <dbReference type="ARBA" id="ARBA00022833"/>
    </source>
</evidence>
<evidence type="ECO:0000256" key="3">
    <source>
        <dbReference type="SAM" id="Coils"/>
    </source>
</evidence>
<keyword evidence="5" id="KW-0812">Transmembrane</keyword>
<feature type="coiled-coil region" evidence="3">
    <location>
        <begin position="458"/>
        <end position="538"/>
    </location>
</feature>
<dbReference type="Proteomes" id="UP000008549">
    <property type="component" value="Unassembled WGS sequence"/>
</dbReference>
<feature type="compositionally biased region" description="Acidic residues" evidence="4">
    <location>
        <begin position="377"/>
        <end position="391"/>
    </location>
</feature>
<dbReference type="SUPFAM" id="SSF57850">
    <property type="entry name" value="RING/U-box"/>
    <property type="match status" value="1"/>
</dbReference>
<dbReference type="KEGG" id="cbr:CBG_06331"/>
<feature type="compositionally biased region" description="Polar residues" evidence="4">
    <location>
        <begin position="420"/>
        <end position="431"/>
    </location>
</feature>
<feature type="region of interest" description="Disordered" evidence="4">
    <location>
        <begin position="377"/>
        <end position="432"/>
    </location>
</feature>
<dbReference type="Gene3D" id="3.30.40.10">
    <property type="entry name" value="Zinc/RING finger domain, C3HC4 (zinc finger)"/>
    <property type="match status" value="1"/>
</dbReference>
<dbReference type="Pfam" id="PF25100">
    <property type="entry name" value="DUF7809"/>
    <property type="match status" value="1"/>
</dbReference>
<gene>
    <name evidence="8 10" type="ORF">CBG06331</name>
    <name evidence="8" type="ORF">CBG_06331</name>
</gene>
<dbReference type="CTD" id="8589290"/>
<keyword evidence="9" id="KW-1185">Reference proteome</keyword>
<evidence type="ECO:0000259" key="6">
    <source>
        <dbReference type="Pfam" id="PF13639"/>
    </source>
</evidence>